<dbReference type="InterPro" id="IPR004864">
    <property type="entry name" value="LEA_2"/>
</dbReference>
<evidence type="ECO:0000313" key="8">
    <source>
        <dbReference type="Proteomes" id="UP000019116"/>
    </source>
</evidence>
<gene>
    <name evidence="7" type="primary">LOC123168225</name>
</gene>
<dbReference type="Pfam" id="PF03168">
    <property type="entry name" value="LEA_2"/>
    <property type="match status" value="1"/>
</dbReference>
<evidence type="ECO:0000256" key="5">
    <source>
        <dbReference type="SAM" id="Phobius"/>
    </source>
</evidence>
<dbReference type="Gramene" id="TraesCS7D02G324100.1">
    <property type="protein sequence ID" value="TraesCS7D02G324100.1.cds1"/>
    <property type="gene ID" value="TraesCS7D02G324100"/>
</dbReference>
<accession>A0A3B6TSR8</accession>
<keyword evidence="4 5" id="KW-0472">Membrane</keyword>
<dbReference type="EnsemblPlants" id="TraesCS7D02G324100.1">
    <property type="protein sequence ID" value="TraesCS7D02G324100.1.cds1"/>
    <property type="gene ID" value="TraesCS7D02G324100"/>
</dbReference>
<keyword evidence="8" id="KW-1185">Reference proteome</keyword>
<dbReference type="Gramene" id="TraesLAC7D03G04353680.1">
    <property type="protein sequence ID" value="TraesLAC7D03G04353680.1.CDS1"/>
    <property type="gene ID" value="TraesLAC7D03G04353680"/>
</dbReference>
<feature type="transmembrane region" description="Helical" evidence="5">
    <location>
        <begin position="27"/>
        <end position="48"/>
    </location>
</feature>
<evidence type="ECO:0000259" key="6">
    <source>
        <dbReference type="Pfam" id="PF03168"/>
    </source>
</evidence>
<name>A0A3B6TSR8_WHEAT</name>
<dbReference type="Gramene" id="TraesROB_scaffold_061195_01G000100.1">
    <property type="protein sequence ID" value="TraesROB_scaffold_061195_01G000100.1"/>
    <property type="gene ID" value="TraesROB_scaffold_061195_01G000100"/>
</dbReference>
<evidence type="ECO:0000256" key="3">
    <source>
        <dbReference type="ARBA" id="ARBA00022989"/>
    </source>
</evidence>
<evidence type="ECO:0000256" key="1">
    <source>
        <dbReference type="ARBA" id="ARBA00004167"/>
    </source>
</evidence>
<dbReference type="InterPro" id="IPR044839">
    <property type="entry name" value="NDR1-like"/>
</dbReference>
<evidence type="ECO:0000313" key="7">
    <source>
        <dbReference type="EnsemblPlants" id="TraesCS7D02G324100.1.cds1"/>
    </source>
</evidence>
<dbReference type="GO" id="GO:0005886">
    <property type="term" value="C:plasma membrane"/>
    <property type="evidence" value="ECO:0000318"/>
    <property type="project" value="GO_Central"/>
</dbReference>
<protein>
    <recommendedName>
        <fullName evidence="6">Late embryogenesis abundant protein LEA-2 subgroup domain-containing protein</fullName>
    </recommendedName>
</protein>
<dbReference type="Gramene" id="TraesCLE_scaffold_056591_01G000100.1">
    <property type="protein sequence ID" value="TraesCLE_scaffold_056591_01G000100.1"/>
    <property type="gene ID" value="TraesCLE_scaffold_056591_01G000100"/>
</dbReference>
<dbReference type="Gramene" id="TraesMAC7D03G04398790.1">
    <property type="protein sequence ID" value="TraesMAC7D03G04398790.1.CDS1"/>
    <property type="gene ID" value="TraesMAC7D03G04398790"/>
</dbReference>
<evidence type="ECO:0000256" key="2">
    <source>
        <dbReference type="ARBA" id="ARBA00022692"/>
    </source>
</evidence>
<dbReference type="OMA" id="RYHSIAA"/>
<dbReference type="PANTHER" id="PTHR31234:SF61">
    <property type="entry name" value="OS01G0574800 PROTEIN"/>
    <property type="match status" value="1"/>
</dbReference>
<sequence>MGKTSTVSSWLCCPCRCLFCGLLSCIFSVVATILVIAGVVVLALYLLFRPHLIQATIASADLADFTLTPSTWILRYNLSVALSVRNPNSRIAIHYQSVVAEAYYQGQSFARADHPDFYQDTGETTVVPLAFAGDHPLEGGVAAAGFRKEAIDHASFSVDIKLSAKMKLKVWAFRVPGPKPKVDCPLMLHRRNASASAPAGDGQPEFHPIECRVWF</sequence>
<dbReference type="Gramene" id="TraesCAD_scaffold_065139_01G000100.1">
    <property type="protein sequence ID" value="TraesCAD_scaffold_065139_01G000100.1"/>
    <property type="gene ID" value="TraesCAD_scaffold_065139_01G000100"/>
</dbReference>
<keyword evidence="2 5" id="KW-0812">Transmembrane</keyword>
<proteinExistence type="predicted"/>
<dbReference type="Gramene" id="TraesLDM7D03G04413200.1">
    <property type="protein sequence ID" value="TraesLDM7D03G04413200.1.CDS1"/>
    <property type="gene ID" value="TraesLDM7D03G04413200"/>
</dbReference>
<dbReference type="Gramene" id="TraesSTA7D03G04400810.1">
    <property type="protein sequence ID" value="TraesSTA7D03G04400810.1.CDS1"/>
    <property type="gene ID" value="TraesSTA7D03G04400810"/>
</dbReference>
<dbReference type="Gramene" id="TraesJUL7D03G04450960.1">
    <property type="protein sequence ID" value="TraesJUL7D03G04450960.1.CDS1"/>
    <property type="gene ID" value="TraesJUL7D03G04450960"/>
</dbReference>
<keyword evidence="3 5" id="KW-1133">Transmembrane helix</keyword>
<dbReference type="GO" id="GO:0098542">
    <property type="term" value="P:defense response to other organism"/>
    <property type="evidence" value="ECO:0007669"/>
    <property type="project" value="InterPro"/>
</dbReference>
<dbReference type="OrthoDB" id="1889094at2759"/>
<dbReference type="Gramene" id="TraesNOR7D03G04455790.1">
    <property type="protein sequence ID" value="TraesNOR7D03G04455790.1.CDS1"/>
    <property type="gene ID" value="TraesNOR7D03G04455790"/>
</dbReference>
<dbReference type="RefSeq" id="XP_044442033.1">
    <property type="nucleotide sequence ID" value="XM_044586098.1"/>
</dbReference>
<dbReference type="Proteomes" id="UP000019116">
    <property type="component" value="Chromosome 7D"/>
</dbReference>
<dbReference type="GeneID" id="123168225"/>
<comment type="subcellular location">
    <subcellularLocation>
        <location evidence="1">Membrane</location>
        <topology evidence="1">Single-pass membrane protein</topology>
    </subcellularLocation>
</comment>
<dbReference type="Gramene" id="TraesCS7D03G0770700.1">
    <property type="protein sequence ID" value="TraesCS7D03G0770700.1.CDS1"/>
    <property type="gene ID" value="TraesCS7D03G0770700"/>
</dbReference>
<feature type="domain" description="Late embryogenesis abundant protein LEA-2 subgroup" evidence="6">
    <location>
        <begin position="82"/>
        <end position="171"/>
    </location>
</feature>
<reference evidence="7" key="1">
    <citation type="submission" date="2018-08" db="EMBL/GenBank/DDBJ databases">
        <authorList>
            <person name="Rossello M."/>
        </authorList>
    </citation>
    <scope>NUCLEOTIDE SEQUENCE [LARGE SCALE GENOMIC DNA]</scope>
    <source>
        <strain evidence="7">cv. Chinese Spring</strain>
    </source>
</reference>
<dbReference type="Gramene" id="TraesARI7D03G04483260.1">
    <property type="protein sequence ID" value="TraesARI7D03G04483260.1.CDS1"/>
    <property type="gene ID" value="TraesARI7D03G04483260"/>
</dbReference>
<evidence type="ECO:0000256" key="4">
    <source>
        <dbReference type="ARBA" id="ARBA00023136"/>
    </source>
</evidence>
<dbReference type="Gramene" id="TraesPARA_EIv1.0_2585960.1">
    <property type="protein sequence ID" value="TraesPARA_EIv1.0_2585960.1.CDS1"/>
    <property type="gene ID" value="TraesPARA_EIv1.0_2585960"/>
</dbReference>
<reference evidence="7" key="2">
    <citation type="submission" date="2018-10" db="UniProtKB">
        <authorList>
            <consortium name="EnsemblPlants"/>
        </authorList>
    </citation>
    <scope>IDENTIFICATION</scope>
</reference>
<dbReference type="PANTHER" id="PTHR31234">
    <property type="entry name" value="LATE EMBRYOGENESIS ABUNDANT (LEA) HYDROXYPROLINE-RICH GLYCOPROTEIN FAMILY"/>
    <property type="match status" value="1"/>
</dbReference>
<dbReference type="AlphaFoldDB" id="A0A3B6TSR8"/>
<dbReference type="PaxDb" id="4565-Traes_7DL_054ECBD76.1"/>
<dbReference type="Gramene" id="TraesSYM7D03G04460550.1">
    <property type="protein sequence ID" value="TraesSYM7D03G04460550.1.CDS1"/>
    <property type="gene ID" value="TraesSYM7D03G04460550"/>
</dbReference>
<dbReference type="GO" id="GO:0009506">
    <property type="term" value="C:plasmodesma"/>
    <property type="evidence" value="ECO:0000318"/>
    <property type="project" value="GO_Central"/>
</dbReference>
<dbReference type="Gramene" id="TraesJAG7D03G04390010.1">
    <property type="protein sequence ID" value="TraesJAG7D03G04390010.1.CDS1"/>
    <property type="gene ID" value="TraesJAG7D03G04390010"/>
</dbReference>
<organism evidence="7">
    <name type="scientific">Triticum aestivum</name>
    <name type="common">Wheat</name>
    <dbReference type="NCBI Taxonomy" id="4565"/>
    <lineage>
        <taxon>Eukaryota</taxon>
        <taxon>Viridiplantae</taxon>
        <taxon>Streptophyta</taxon>
        <taxon>Embryophyta</taxon>
        <taxon>Tracheophyta</taxon>
        <taxon>Spermatophyta</taxon>
        <taxon>Magnoliopsida</taxon>
        <taxon>Liliopsida</taxon>
        <taxon>Poales</taxon>
        <taxon>Poaceae</taxon>
        <taxon>BOP clade</taxon>
        <taxon>Pooideae</taxon>
        <taxon>Triticodae</taxon>
        <taxon>Triticeae</taxon>
        <taxon>Triticinae</taxon>
        <taxon>Triticum</taxon>
    </lineage>
</organism>
<dbReference type="Gramene" id="TraesWEE_scaffold_053329_01G000100.1">
    <property type="protein sequence ID" value="TraesWEE_scaffold_053329_01G000100.1"/>
    <property type="gene ID" value="TraesWEE_scaffold_053329_01G000100"/>
</dbReference>